<feature type="region of interest" description="Disordered" evidence="1">
    <location>
        <begin position="26"/>
        <end position="84"/>
    </location>
</feature>
<keyword evidence="6" id="KW-1185">Reference proteome</keyword>
<accession>A0A6I4RUR1</accession>
<keyword evidence="2" id="KW-0732">Signal</keyword>
<dbReference type="InterPro" id="IPR027279">
    <property type="entry name" value="D_amino_pept/lipop_sf"/>
</dbReference>
<dbReference type="Gene3D" id="2.40.128.50">
    <property type="match status" value="1"/>
</dbReference>
<gene>
    <name evidence="4" type="ORF">GGG87_08755</name>
    <name evidence="5" type="ORF">GGH11_08435</name>
</gene>
<dbReference type="EMBL" id="WUBJ01000011">
    <property type="protein sequence ID" value="MWV57002.1"/>
    <property type="molecule type" value="Genomic_DNA"/>
</dbReference>
<evidence type="ECO:0000256" key="2">
    <source>
        <dbReference type="SAM" id="SignalP"/>
    </source>
</evidence>
<reference evidence="5 7" key="1">
    <citation type="submission" date="2019-10" db="EMBL/GenBank/DDBJ databases">
        <title>Streptococcis sp, isolated from the respiratory tract of Marmot.</title>
        <authorList>
            <person name="Zhang G."/>
        </authorList>
    </citation>
    <scope>NUCLEOTIDE SEQUENCE [LARGE SCALE GENOMIC DNA]</scope>
    <source>
        <strain evidence="5">Zg-70</strain>
        <strain evidence="7">zg-70</strain>
    </source>
</reference>
<feature type="domain" description="DUF3642" evidence="3">
    <location>
        <begin position="70"/>
        <end position="154"/>
    </location>
</feature>
<evidence type="ECO:0000313" key="5">
    <source>
        <dbReference type="EMBL" id="MWV57002.1"/>
    </source>
</evidence>
<dbReference type="NCBIfam" id="NF040528">
    <property type="entry name" value="SP_0198_lipo"/>
    <property type="match status" value="1"/>
</dbReference>
<name>A0A6I4RUR1_9STRE</name>
<protein>
    <recommendedName>
        <fullName evidence="3">DUF3642 domain-containing protein</fullName>
    </recommendedName>
</protein>
<dbReference type="InterPro" id="IPR020961">
    <property type="entry name" value="DUF3642_lipo"/>
</dbReference>
<feature type="signal peptide" evidence="2">
    <location>
        <begin position="1"/>
        <end position="29"/>
    </location>
</feature>
<organism evidence="5 7">
    <name type="scientific">Streptococcus zhangguiae</name>
    <dbReference type="NCBI Taxonomy" id="2664091"/>
    <lineage>
        <taxon>Bacteria</taxon>
        <taxon>Bacillati</taxon>
        <taxon>Bacillota</taxon>
        <taxon>Bacilli</taxon>
        <taxon>Lactobacillales</taxon>
        <taxon>Streptococcaceae</taxon>
        <taxon>Streptococcus</taxon>
    </lineage>
</organism>
<evidence type="ECO:0000259" key="3">
    <source>
        <dbReference type="Pfam" id="PF12182"/>
    </source>
</evidence>
<dbReference type="RefSeq" id="WP_154608865.1">
    <property type="nucleotide sequence ID" value="NZ_CP072115.1"/>
</dbReference>
<dbReference type="PROSITE" id="PS51257">
    <property type="entry name" value="PROKAR_LIPOPROTEIN"/>
    <property type="match status" value="1"/>
</dbReference>
<feature type="compositionally biased region" description="Low complexity" evidence="1">
    <location>
        <begin position="26"/>
        <end position="71"/>
    </location>
</feature>
<reference evidence="4 6" key="2">
    <citation type="submission" date="2019-11" db="EMBL/GenBank/DDBJ databases">
        <title>Streptococcis sp. isolated from the respiratory tract of Marmot.</title>
        <authorList>
            <person name="Zhang G."/>
        </authorList>
    </citation>
    <scope>NUCLEOTIDE SEQUENCE [LARGE SCALE GENOMIC DNA]</scope>
    <source>
        <strain evidence="6">zg-86</strain>
        <strain evidence="4">Zg-86</strain>
    </source>
</reference>
<dbReference type="Proteomes" id="UP000435423">
    <property type="component" value="Unassembled WGS sequence"/>
</dbReference>
<dbReference type="EMBL" id="WLCG01000012">
    <property type="protein sequence ID" value="MTB65084.1"/>
    <property type="molecule type" value="Genomic_DNA"/>
</dbReference>
<comment type="caution">
    <text evidence="5">The sequence shown here is derived from an EMBL/GenBank/DDBJ whole genome shotgun (WGS) entry which is preliminary data.</text>
</comment>
<dbReference type="Pfam" id="PF12182">
    <property type="entry name" value="DUF3642"/>
    <property type="match status" value="1"/>
</dbReference>
<feature type="chain" id="PRO_5039498287" description="DUF3642 domain-containing protein" evidence="2">
    <location>
        <begin position="30"/>
        <end position="155"/>
    </location>
</feature>
<evidence type="ECO:0000313" key="4">
    <source>
        <dbReference type="EMBL" id="MTB65084.1"/>
    </source>
</evidence>
<evidence type="ECO:0000313" key="6">
    <source>
        <dbReference type="Proteomes" id="UP000435060"/>
    </source>
</evidence>
<dbReference type="AlphaFoldDB" id="A0A6I4RUR1"/>
<dbReference type="Proteomes" id="UP000435060">
    <property type="component" value="Unassembled WGS sequence"/>
</dbReference>
<proteinExistence type="predicted"/>
<sequence>MKFTKLFSFATVTALGLVLVACSTPTNQATPASSTTPSSEVMTSPSSATDSSSTNASPTTPAAPTTPAQTSNLDGTYKGNDEEDQVTLVITGTTGTWTQVEPDGEQEIKNVTIDPTNQRIIIGDDTERYFLEGNQLTIEDISEDDFNDKIVLTKQ</sequence>
<evidence type="ECO:0000256" key="1">
    <source>
        <dbReference type="SAM" id="MobiDB-lite"/>
    </source>
</evidence>
<evidence type="ECO:0000313" key="7">
    <source>
        <dbReference type="Proteomes" id="UP000435423"/>
    </source>
</evidence>